<dbReference type="Pfam" id="PF07627">
    <property type="entry name" value="PSCyt3"/>
    <property type="match status" value="1"/>
</dbReference>
<dbReference type="Proteomes" id="UP000518300">
    <property type="component" value="Unassembled WGS sequence"/>
</dbReference>
<dbReference type="Pfam" id="PF07624">
    <property type="entry name" value="PSD2"/>
    <property type="match status" value="1"/>
</dbReference>
<feature type="signal peptide" evidence="1">
    <location>
        <begin position="1"/>
        <end position="22"/>
    </location>
</feature>
<organism evidence="6 7">
    <name type="scientific">Pyxidicoccus fallax</name>
    <dbReference type="NCBI Taxonomy" id="394095"/>
    <lineage>
        <taxon>Bacteria</taxon>
        <taxon>Pseudomonadati</taxon>
        <taxon>Myxococcota</taxon>
        <taxon>Myxococcia</taxon>
        <taxon>Myxococcales</taxon>
        <taxon>Cystobacterineae</taxon>
        <taxon>Myxococcaceae</taxon>
        <taxon>Pyxidicoccus</taxon>
    </lineage>
</organism>
<feature type="domain" description="DUF1595" evidence="5">
    <location>
        <begin position="129"/>
        <end position="184"/>
    </location>
</feature>
<feature type="domain" description="DUF1585" evidence="2">
    <location>
        <begin position="460"/>
        <end position="530"/>
    </location>
</feature>
<evidence type="ECO:0000259" key="2">
    <source>
        <dbReference type="Pfam" id="PF07624"/>
    </source>
</evidence>
<keyword evidence="1" id="KW-0732">Signal</keyword>
<evidence type="ECO:0000259" key="3">
    <source>
        <dbReference type="Pfam" id="PF07627"/>
    </source>
</evidence>
<dbReference type="InterPro" id="IPR013039">
    <property type="entry name" value="DUF1588"/>
</dbReference>
<sequence length="538" mass="58859">MRMIRFSLPAVLLAAASCTGQTGNGAEPVDVTEASPTRVRRLTRTEFDNSLAAVIPGMPPLSATFAPEDTILGFSTHDRLQVTSLLADQIDNGALNASVLAFRTLKIYEKCPADDVDKEKEEACTMPLLFDVASRTFRRPLTDEDKKELTTFWRDLRAVADPQTAQRTFLQGLFASPSFLYRTELGAPGMGRDQVVRLTPYEIASALSYAITAAPPDEELLAAAAADALDTAEQREAHARRLLATPLAQKRLYHFVTEWLGITGLANITKNNQVFPNFSQAFKDSSRAETKTFIEHVLANEGGSVKELLGANYTFADGRMATFYGRQSPTPNGAIGRMELPPERAGVLTHASVLATYALFDSSSPIRRGKFVLTRLLCQEVPSPPPTIVIIPPAVSDDTTTRDRFAAHTNNPNCAGCHVRLDPVGFGFENFDGLGKHRTTENGFPVDAKGSIAHASGDFSFTGGGELARWLANSEDVANCVPLQIFRYAMGREESEVDQRLLSDMRDAFKANPRLQLGEALVSLVRSPYFTHRRTANE</sequence>
<dbReference type="PROSITE" id="PS51257">
    <property type="entry name" value="PROKAR_LIPOPROTEIN"/>
    <property type="match status" value="1"/>
</dbReference>
<dbReference type="EMBL" id="JABBJJ010000184">
    <property type="protein sequence ID" value="NMO19442.1"/>
    <property type="molecule type" value="Genomic_DNA"/>
</dbReference>
<name>A0A848LP68_9BACT</name>
<dbReference type="Pfam" id="PF07631">
    <property type="entry name" value="PSD4"/>
    <property type="match status" value="1"/>
</dbReference>
<reference evidence="6 7" key="1">
    <citation type="submission" date="2020-04" db="EMBL/GenBank/DDBJ databases">
        <title>Draft genome of Pyxidicoccus fallax type strain.</title>
        <authorList>
            <person name="Whitworth D.E."/>
        </authorList>
    </citation>
    <scope>NUCLEOTIDE SEQUENCE [LARGE SCALE GENOMIC DNA]</scope>
    <source>
        <strain evidence="6 7">DSM 14698</strain>
    </source>
</reference>
<accession>A0A848LP68</accession>
<feature type="domain" description="DUF1588" evidence="3">
    <location>
        <begin position="344"/>
        <end position="441"/>
    </location>
</feature>
<dbReference type="Pfam" id="PF07637">
    <property type="entry name" value="PSD5"/>
    <property type="match status" value="1"/>
</dbReference>
<dbReference type="InterPro" id="IPR013043">
    <property type="entry name" value="DUF1595"/>
</dbReference>
<evidence type="ECO:0000256" key="1">
    <source>
        <dbReference type="SAM" id="SignalP"/>
    </source>
</evidence>
<gene>
    <name evidence="6" type="ORF">HG543_31900</name>
</gene>
<evidence type="ECO:0000313" key="6">
    <source>
        <dbReference type="EMBL" id="NMO19442.1"/>
    </source>
</evidence>
<comment type="caution">
    <text evidence="6">The sequence shown here is derived from an EMBL/GenBank/DDBJ whole genome shotgun (WGS) entry which is preliminary data.</text>
</comment>
<keyword evidence="7" id="KW-1185">Reference proteome</keyword>
<proteinExistence type="predicted"/>
<dbReference type="InterPro" id="IPR011478">
    <property type="entry name" value="DUF1585"/>
</dbReference>
<dbReference type="InterPro" id="IPR013042">
    <property type="entry name" value="DUF1592"/>
</dbReference>
<dbReference type="AlphaFoldDB" id="A0A848LP68"/>
<protein>
    <submittedName>
        <fullName evidence="6">DUF1592 domain-containing protein</fullName>
    </submittedName>
</protein>
<evidence type="ECO:0000259" key="4">
    <source>
        <dbReference type="Pfam" id="PF07631"/>
    </source>
</evidence>
<feature type="chain" id="PRO_5032962940" evidence="1">
    <location>
        <begin position="23"/>
        <end position="538"/>
    </location>
</feature>
<feature type="domain" description="DUF1592" evidence="4">
    <location>
        <begin position="198"/>
        <end position="325"/>
    </location>
</feature>
<evidence type="ECO:0000313" key="7">
    <source>
        <dbReference type="Proteomes" id="UP000518300"/>
    </source>
</evidence>
<evidence type="ECO:0000259" key="5">
    <source>
        <dbReference type="Pfam" id="PF07637"/>
    </source>
</evidence>